<proteinExistence type="predicted"/>
<name>X1JB40_9ZZZZ</name>
<sequence length="55" mass="6493">MWQIASDFFIFSGWLLENLGRIVDYAFRPIIYIFTYVKSYFLTALGPPVPADEIW</sequence>
<dbReference type="AlphaFoldDB" id="X1JB40"/>
<reference evidence="1" key="1">
    <citation type="journal article" date="2014" name="Front. Microbiol.">
        <title>High frequency of phylogenetically diverse reductive dehalogenase-homologous genes in deep subseafloor sedimentary metagenomes.</title>
        <authorList>
            <person name="Kawai M."/>
            <person name="Futagami T."/>
            <person name="Toyoda A."/>
            <person name="Takaki Y."/>
            <person name="Nishi S."/>
            <person name="Hori S."/>
            <person name="Arai W."/>
            <person name="Tsubouchi T."/>
            <person name="Morono Y."/>
            <person name="Uchiyama I."/>
            <person name="Ito T."/>
            <person name="Fujiyama A."/>
            <person name="Inagaki F."/>
            <person name="Takami H."/>
        </authorList>
    </citation>
    <scope>NUCLEOTIDE SEQUENCE</scope>
    <source>
        <strain evidence="1">Expedition CK06-06</strain>
    </source>
</reference>
<dbReference type="EMBL" id="BARV01000028">
    <property type="protein sequence ID" value="GAH91921.1"/>
    <property type="molecule type" value="Genomic_DNA"/>
</dbReference>
<evidence type="ECO:0000313" key="1">
    <source>
        <dbReference type="EMBL" id="GAH91921.1"/>
    </source>
</evidence>
<feature type="non-terminal residue" evidence="1">
    <location>
        <position position="55"/>
    </location>
</feature>
<comment type="caution">
    <text evidence="1">The sequence shown here is derived from an EMBL/GenBank/DDBJ whole genome shotgun (WGS) entry which is preliminary data.</text>
</comment>
<accession>X1JB40</accession>
<organism evidence="1">
    <name type="scientific">marine sediment metagenome</name>
    <dbReference type="NCBI Taxonomy" id="412755"/>
    <lineage>
        <taxon>unclassified sequences</taxon>
        <taxon>metagenomes</taxon>
        <taxon>ecological metagenomes</taxon>
    </lineage>
</organism>
<protein>
    <submittedName>
        <fullName evidence="1">Uncharacterized protein</fullName>
    </submittedName>
</protein>
<gene>
    <name evidence="1" type="ORF">S06H3_00190</name>
</gene>